<dbReference type="EMBL" id="LN857018">
    <property type="protein sequence ID" value="CDQ01118.1"/>
    <property type="molecule type" value="Genomic_DNA"/>
</dbReference>
<reference evidence="1" key="2">
    <citation type="submission" date="2012-12" db="EMBL/GenBank/DDBJ databases">
        <authorList>
            <person name="Gao Y.W."/>
            <person name="Fan S.T."/>
            <person name="Sun H.T."/>
            <person name="Wang Z."/>
            <person name="Gao X.L."/>
            <person name="Li Y.G."/>
            <person name="Wang T.C."/>
            <person name="Zhang K."/>
            <person name="Xu W.W."/>
            <person name="Yu Z.J."/>
            <person name="Xia X.Z."/>
        </authorList>
    </citation>
    <scope>NUCLEOTIDE SEQUENCE</scope>
    <source>
        <strain evidence="1">FR3</strain>
    </source>
</reference>
<gene>
    <name evidence="1" type="primary">Bm14827</name>
    <name evidence="1" type="ORF">BM_Bm14827</name>
</gene>
<protein>
    <submittedName>
        <fullName evidence="1">Bm14827</fullName>
    </submittedName>
</protein>
<evidence type="ECO:0000313" key="1">
    <source>
        <dbReference type="EMBL" id="CDQ01118.1"/>
    </source>
</evidence>
<organism evidence="1">
    <name type="scientific">Brugia malayi</name>
    <name type="common">Filarial nematode worm</name>
    <dbReference type="NCBI Taxonomy" id="6279"/>
    <lineage>
        <taxon>Eukaryota</taxon>
        <taxon>Metazoa</taxon>
        <taxon>Ecdysozoa</taxon>
        <taxon>Nematoda</taxon>
        <taxon>Chromadorea</taxon>
        <taxon>Rhabditida</taxon>
        <taxon>Spirurina</taxon>
        <taxon>Spiruromorpha</taxon>
        <taxon>Filarioidea</taxon>
        <taxon>Onchocercidae</taxon>
        <taxon>Brugia</taxon>
    </lineage>
</organism>
<proteinExistence type="predicted"/>
<accession>A0A0J9Y3S9</accession>
<name>A0A0J9Y3S9_BRUMA</name>
<dbReference type="AlphaFoldDB" id="A0A0J9Y3S9"/>
<reference evidence="1" key="1">
    <citation type="journal article" date="2007" name="Science">
        <title>Draft genome of the filarial nematode parasite Brugia malayi.</title>
        <authorList>
            <person name="Ghedin E."/>
            <person name="Wang S."/>
            <person name="Spiro D."/>
            <person name="Caler E."/>
            <person name="Zhao Q."/>
            <person name="Crabtree J."/>
            <person name="Allen J.E."/>
            <person name="Delcher A.L."/>
            <person name="Guiliano D.B."/>
            <person name="Miranda-Saavedra D."/>
            <person name="Angiuoli S.V."/>
            <person name="Creasy T."/>
            <person name="Amedeo P."/>
            <person name="Haas B."/>
            <person name="El-Sayed N.M."/>
            <person name="Wortman J.R."/>
            <person name="Feldblyum T."/>
            <person name="Tallon L."/>
            <person name="Schatz M."/>
            <person name="Shumway M."/>
            <person name="Koo H."/>
            <person name="Salzberg S.L."/>
            <person name="Schobel S."/>
            <person name="Pertea M."/>
            <person name="Pop M."/>
            <person name="White O."/>
            <person name="Barton G.J."/>
            <person name="Carlow C.K."/>
            <person name="Crawford M.J."/>
            <person name="Daub J."/>
            <person name="Dimmic M.W."/>
            <person name="Estes C.F."/>
            <person name="Foster J.M."/>
            <person name="Ganatra M."/>
            <person name="Gregory W.F."/>
            <person name="Johnson N.M."/>
            <person name="Jin J."/>
            <person name="Komuniecki R."/>
            <person name="Korf I."/>
            <person name="Kumar S."/>
            <person name="Laney S."/>
            <person name="Li B.W."/>
            <person name="Li W."/>
            <person name="Lindblom T.H."/>
            <person name="Lustigman S."/>
            <person name="Ma D."/>
            <person name="Maina C.V."/>
            <person name="Martin D.M."/>
            <person name="McCarter J.P."/>
            <person name="McReynolds L."/>
            <person name="Mitreva M."/>
            <person name="Nutman T.B."/>
            <person name="Parkinson J."/>
            <person name="Peregrin-Alvarez J.M."/>
            <person name="Poole C."/>
            <person name="Ren Q."/>
            <person name="Saunders L."/>
            <person name="Sluder A.E."/>
            <person name="Smith K."/>
            <person name="Stanke M."/>
            <person name="Unnasch T.R."/>
            <person name="Ware J."/>
            <person name="Wei A.D."/>
            <person name="Weil G."/>
            <person name="Williams D.J."/>
            <person name="Zhang Y."/>
            <person name="Williams S.A."/>
            <person name="Fraser-Liggett C."/>
            <person name="Slatko B."/>
            <person name="Blaxter M.L."/>
            <person name="Scott A.L."/>
        </authorList>
    </citation>
    <scope>NUCLEOTIDE SEQUENCE</scope>
    <source>
        <strain evidence="1">FR3</strain>
    </source>
</reference>
<sequence length="25" mass="3077">MILEHPSLKFITKKMVSWIQGRYRN</sequence>